<dbReference type="InterPro" id="IPR032016">
    <property type="entry name" value="MKRN2OS-like"/>
</dbReference>
<name>A0AAJ6YLZ0_9HYME</name>
<feature type="domain" description="MKRN2 opposite strand protein-like C-terminal" evidence="1">
    <location>
        <begin position="41"/>
        <end position="190"/>
    </location>
</feature>
<gene>
    <name evidence="4" type="primary">LOC105364292</name>
</gene>
<accession>A0AAJ6YLZ0</accession>
<evidence type="ECO:0000313" key="4">
    <source>
        <dbReference type="RefSeq" id="XP_011500483.1"/>
    </source>
</evidence>
<dbReference type="Pfam" id="PF22795">
    <property type="entry name" value="DUF4796_N"/>
    <property type="match status" value="1"/>
</dbReference>
<feature type="domain" description="MKRN2 opposite strand protein-like N-terminal" evidence="2">
    <location>
        <begin position="6"/>
        <end position="31"/>
    </location>
</feature>
<dbReference type="KEGG" id="csol:105364292"/>
<evidence type="ECO:0000313" key="3">
    <source>
        <dbReference type="Proteomes" id="UP000695007"/>
    </source>
</evidence>
<dbReference type="PANTHER" id="PTHR33963">
    <property type="entry name" value="MKRN2 OPPOSITE STRAND PROTEIN"/>
    <property type="match status" value="1"/>
</dbReference>
<sequence length="201" mass="23397">MCVVNNLICFQHCCTTYIFCKTVPEKCPICDNFLTTLLLEPFVIPYPLVNAKDYPCSIVVRPSVGSFLDDYNVNNDLHIGITNSSGMVIEYDECGLVRDDGDKWKCCASIRLIPESWVTFWDENLNKMCNDVIWNANNYDNAEFNCFNFVISFLKELKYSDIQFMNKVDMCKEFILPRIQNILKYVSLCNYLKDKEVYVQD</sequence>
<dbReference type="RefSeq" id="XP_011500483.1">
    <property type="nucleotide sequence ID" value="XM_011502181.1"/>
</dbReference>
<dbReference type="Pfam" id="PF16044">
    <property type="entry name" value="DUF4796_C"/>
    <property type="match status" value="1"/>
</dbReference>
<evidence type="ECO:0000259" key="1">
    <source>
        <dbReference type="Pfam" id="PF16044"/>
    </source>
</evidence>
<evidence type="ECO:0000259" key="2">
    <source>
        <dbReference type="Pfam" id="PF22795"/>
    </source>
</evidence>
<dbReference type="InterPro" id="IPR053922">
    <property type="entry name" value="MKRN2OS-like_N"/>
</dbReference>
<dbReference type="AlphaFoldDB" id="A0AAJ6YLZ0"/>
<proteinExistence type="predicted"/>
<keyword evidence="3" id="KW-1185">Reference proteome</keyword>
<dbReference type="GeneID" id="105364292"/>
<dbReference type="PANTHER" id="PTHR33963:SF2">
    <property type="entry name" value="MKRN2 OPPOSITE STRAND PROTEIN"/>
    <property type="match status" value="1"/>
</dbReference>
<dbReference type="InterPro" id="IPR053921">
    <property type="entry name" value="MKRN2OS-like_C"/>
</dbReference>
<dbReference type="Proteomes" id="UP000695007">
    <property type="component" value="Unplaced"/>
</dbReference>
<organism evidence="3 4">
    <name type="scientific">Ceratosolen solmsi marchali</name>
    <dbReference type="NCBI Taxonomy" id="326594"/>
    <lineage>
        <taxon>Eukaryota</taxon>
        <taxon>Metazoa</taxon>
        <taxon>Ecdysozoa</taxon>
        <taxon>Arthropoda</taxon>
        <taxon>Hexapoda</taxon>
        <taxon>Insecta</taxon>
        <taxon>Pterygota</taxon>
        <taxon>Neoptera</taxon>
        <taxon>Endopterygota</taxon>
        <taxon>Hymenoptera</taxon>
        <taxon>Apocrita</taxon>
        <taxon>Proctotrupomorpha</taxon>
        <taxon>Chalcidoidea</taxon>
        <taxon>Agaonidae</taxon>
        <taxon>Agaoninae</taxon>
        <taxon>Ceratosolen</taxon>
    </lineage>
</organism>
<reference evidence="4" key="1">
    <citation type="submission" date="2025-08" db="UniProtKB">
        <authorList>
            <consortium name="RefSeq"/>
        </authorList>
    </citation>
    <scope>IDENTIFICATION</scope>
</reference>
<protein>
    <submittedName>
        <fullName evidence="4">MKRN2 opposite strand protein</fullName>
    </submittedName>
</protein>